<protein>
    <recommendedName>
        <fullName evidence="1">Transcription regulator AsnC/Lrp ligand binding domain-containing protein</fullName>
    </recommendedName>
</protein>
<name>A0ABQ6HZZ9_9MICO</name>
<proteinExistence type="predicted"/>
<dbReference type="SUPFAM" id="SSF54909">
    <property type="entry name" value="Dimeric alpha+beta barrel"/>
    <property type="match status" value="1"/>
</dbReference>
<feature type="domain" description="Transcription regulator AsnC/Lrp ligand binding" evidence="1">
    <location>
        <begin position="10"/>
        <end position="76"/>
    </location>
</feature>
<dbReference type="Gene3D" id="3.30.70.920">
    <property type="match status" value="1"/>
</dbReference>
<evidence type="ECO:0000259" key="1">
    <source>
        <dbReference type="Pfam" id="PF01037"/>
    </source>
</evidence>
<dbReference type="Pfam" id="PF01037">
    <property type="entry name" value="AsnC_trans_reg"/>
    <property type="match status" value="1"/>
</dbReference>
<dbReference type="EMBL" id="BSUK01000001">
    <property type="protein sequence ID" value="GMA23567.1"/>
    <property type="molecule type" value="Genomic_DNA"/>
</dbReference>
<accession>A0ABQ6HZZ9</accession>
<organism evidence="2 3">
    <name type="scientific">Luteimicrobium album</name>
    <dbReference type="NCBI Taxonomy" id="1054550"/>
    <lineage>
        <taxon>Bacteria</taxon>
        <taxon>Bacillati</taxon>
        <taxon>Actinomycetota</taxon>
        <taxon>Actinomycetes</taxon>
        <taxon>Micrococcales</taxon>
        <taxon>Luteimicrobium</taxon>
    </lineage>
</organism>
<gene>
    <name evidence="2" type="ORF">GCM10025864_13260</name>
</gene>
<evidence type="ECO:0000313" key="2">
    <source>
        <dbReference type="EMBL" id="GMA23567.1"/>
    </source>
</evidence>
<dbReference type="InterPro" id="IPR011008">
    <property type="entry name" value="Dimeric_a/b-barrel"/>
</dbReference>
<evidence type="ECO:0000313" key="3">
    <source>
        <dbReference type="Proteomes" id="UP001157091"/>
    </source>
</evidence>
<keyword evidence="3" id="KW-1185">Reference proteome</keyword>
<comment type="caution">
    <text evidence="2">The sequence shown here is derived from an EMBL/GenBank/DDBJ whole genome shotgun (WGS) entry which is preliminary data.</text>
</comment>
<reference evidence="3" key="1">
    <citation type="journal article" date="2019" name="Int. J. Syst. Evol. Microbiol.">
        <title>The Global Catalogue of Microorganisms (GCM) 10K type strain sequencing project: providing services to taxonomists for standard genome sequencing and annotation.</title>
        <authorList>
            <consortium name="The Broad Institute Genomics Platform"/>
            <consortium name="The Broad Institute Genome Sequencing Center for Infectious Disease"/>
            <person name="Wu L."/>
            <person name="Ma J."/>
        </authorList>
    </citation>
    <scope>NUCLEOTIDE SEQUENCE [LARGE SCALE GENOMIC DNA]</scope>
    <source>
        <strain evidence="3">NBRC 106348</strain>
    </source>
</reference>
<sequence length="111" mass="12347">MQALVATQIRPLNRQVIDRFYRDALEMPEVMAVFVLAGGDDFLLHVGVGDVQQLHAFLVDTLSNRKEVTEFRSSIIYTHGQKRSLENLRGLDAASAQAAAGAPRISRRPSR</sequence>
<dbReference type="InterPro" id="IPR019887">
    <property type="entry name" value="Tscrpt_reg_AsnC/Lrp_C"/>
</dbReference>
<dbReference type="Proteomes" id="UP001157091">
    <property type="component" value="Unassembled WGS sequence"/>
</dbReference>